<dbReference type="RefSeq" id="WP_242163711.1">
    <property type="nucleotide sequence ID" value="NZ_JAJMLW010000001.1"/>
</dbReference>
<name>A0ABS9WFC1_9ACTN</name>
<evidence type="ECO:0000313" key="1">
    <source>
        <dbReference type="EMBL" id="MCI2241494.1"/>
    </source>
</evidence>
<evidence type="ECO:0000313" key="2">
    <source>
        <dbReference type="Proteomes" id="UP001430755"/>
    </source>
</evidence>
<keyword evidence="2" id="KW-1185">Reference proteome</keyword>
<protein>
    <submittedName>
        <fullName evidence="1">Uncharacterized protein</fullName>
    </submittedName>
</protein>
<dbReference type="Proteomes" id="UP001430755">
    <property type="component" value="Unassembled WGS sequence"/>
</dbReference>
<proteinExistence type="predicted"/>
<sequence length="271" mass="29741">MGETKKGVAERLRGYEGADDGCSMERLAKAMGWGAPVCNGVLCVDCYGRIIGKLSEELDAELTAARDASAREGMVFIAAAEGWPDLHDGESVTEWMARCWLPRPLYEDGEPVQMGDRYLMANGSHDTVSSLSYSKGSVDYVSINGRRRMLSERVKRPATEALGADGKPIVVGETVWNRFGTKNTVERLEYSKSGLVKVWYKNGHFDISCTITHTPPDTQQKIDDDATMPPAEYCAVRGIDLGDDPDRATATEAMVLDLLRRQRAVLARGGE</sequence>
<organism evidence="1 2">
    <name type="scientific">Adlercreutzia faecimuris</name>
    <dbReference type="NCBI Taxonomy" id="2897341"/>
    <lineage>
        <taxon>Bacteria</taxon>
        <taxon>Bacillati</taxon>
        <taxon>Actinomycetota</taxon>
        <taxon>Coriobacteriia</taxon>
        <taxon>Eggerthellales</taxon>
        <taxon>Eggerthellaceae</taxon>
        <taxon>Adlercreutzia</taxon>
    </lineage>
</organism>
<comment type="caution">
    <text evidence="1">The sequence shown here is derived from an EMBL/GenBank/DDBJ whole genome shotgun (WGS) entry which is preliminary data.</text>
</comment>
<reference evidence="1" key="1">
    <citation type="submission" date="2021-11" db="EMBL/GenBank/DDBJ databases">
        <title>A Novel Adlercreutzia Species, isolated from a Allomyrina dichotoma larva feces.</title>
        <authorList>
            <person name="Suh M.K."/>
        </authorList>
    </citation>
    <scope>NUCLEOTIDE SEQUENCE</scope>
    <source>
        <strain evidence="1">JBNU-10</strain>
    </source>
</reference>
<dbReference type="EMBL" id="JAJMLW010000001">
    <property type="protein sequence ID" value="MCI2241494.1"/>
    <property type="molecule type" value="Genomic_DNA"/>
</dbReference>
<accession>A0ABS9WFC1</accession>
<gene>
    <name evidence="1" type="ORF">LPT13_03895</name>
</gene>